<keyword evidence="4" id="KW-0560">Oxidoreductase</keyword>
<proteinExistence type="predicted"/>
<dbReference type="Gene3D" id="3.50.50.60">
    <property type="entry name" value="FAD/NAD(P)-binding domain"/>
    <property type="match status" value="1"/>
</dbReference>
<dbReference type="GO" id="GO:0071949">
    <property type="term" value="F:FAD binding"/>
    <property type="evidence" value="ECO:0007669"/>
    <property type="project" value="InterPro"/>
</dbReference>
<reference evidence="7 8" key="1">
    <citation type="submission" date="2018-07" db="EMBL/GenBank/DDBJ databases">
        <title>The draft genome of Phyllobacterium salinisoli.</title>
        <authorList>
            <person name="Liu L."/>
            <person name="Li L."/>
            <person name="Zhang X."/>
            <person name="Liang L."/>
        </authorList>
    </citation>
    <scope>NUCLEOTIDE SEQUENCE [LARGE SCALE GENOMIC DNA]</scope>
    <source>
        <strain evidence="7 8">LLAN61</strain>
    </source>
</reference>
<dbReference type="InterPro" id="IPR050493">
    <property type="entry name" value="FAD-dep_Monooxygenase_BioMet"/>
</dbReference>
<dbReference type="PANTHER" id="PTHR13789">
    <property type="entry name" value="MONOOXYGENASE"/>
    <property type="match status" value="1"/>
</dbReference>
<evidence type="ECO:0000256" key="5">
    <source>
        <dbReference type="ARBA" id="ARBA00023033"/>
    </source>
</evidence>
<feature type="domain" description="FAD-binding" evidence="6">
    <location>
        <begin position="2"/>
        <end position="349"/>
    </location>
</feature>
<dbReference type="InterPro" id="IPR002938">
    <property type="entry name" value="FAD-bd"/>
</dbReference>
<sequence length="420" mass="44621">MISGAGIAGLTAALAFAAKGFSVAIFDKTPRLSDVGAGLQLAPNATRLLARLGVLERLMAHAVIPDALYLQNGTSGETLLRMALGDAAEARWNAPYLVCHRADLQAALVAAVSEHPDITLSLGSNVVSHRADQDGATVQIDAGDRIEEHRGALLLGCDGVWSTRRSAGEHRPGAAFTGHIAWRASLPRAALPQAFENLLPEGNSVSAWLGRGVHFIAYPVRAGKSFNFVAITKGRDPGREWSSQGDSIALSAAFSGWHRAIHDVIRAAEQWTFWPLFQIAHPHFTLSERVVLLGDAAHAMTPFAAQGAAMAIEDACALAAALSGEETGWPASLARFNRARLTRIASVTRRGLLNRFAYHAAGPFALGRNMLLRSRPPERFLADLDWLYGYDGTGFGPVEVGAAIPPSALPGISPTRGEIG</sequence>
<evidence type="ECO:0000256" key="4">
    <source>
        <dbReference type="ARBA" id="ARBA00023002"/>
    </source>
</evidence>
<dbReference type="PRINTS" id="PR00420">
    <property type="entry name" value="RNGMNOXGNASE"/>
</dbReference>
<accession>A0A368K663</accession>
<dbReference type="SUPFAM" id="SSF54373">
    <property type="entry name" value="FAD-linked reductases, C-terminal domain"/>
    <property type="match status" value="1"/>
</dbReference>
<comment type="caution">
    <text evidence="7">The sequence shown here is derived from an EMBL/GenBank/DDBJ whole genome shotgun (WGS) entry which is preliminary data.</text>
</comment>
<protein>
    <submittedName>
        <fullName evidence="7">FAD-binding protein</fullName>
    </submittedName>
</protein>
<dbReference type="Proteomes" id="UP000253420">
    <property type="component" value="Unassembled WGS sequence"/>
</dbReference>
<keyword evidence="8" id="KW-1185">Reference proteome</keyword>
<evidence type="ECO:0000313" key="8">
    <source>
        <dbReference type="Proteomes" id="UP000253420"/>
    </source>
</evidence>
<keyword evidence="2" id="KW-0285">Flavoprotein</keyword>
<evidence type="ECO:0000256" key="1">
    <source>
        <dbReference type="ARBA" id="ARBA00001974"/>
    </source>
</evidence>
<keyword evidence="3" id="KW-0274">FAD</keyword>
<evidence type="ECO:0000256" key="2">
    <source>
        <dbReference type="ARBA" id="ARBA00022630"/>
    </source>
</evidence>
<organism evidence="7 8">
    <name type="scientific">Phyllobacterium salinisoli</name>
    <dbReference type="NCBI Taxonomy" id="1899321"/>
    <lineage>
        <taxon>Bacteria</taxon>
        <taxon>Pseudomonadati</taxon>
        <taxon>Pseudomonadota</taxon>
        <taxon>Alphaproteobacteria</taxon>
        <taxon>Hyphomicrobiales</taxon>
        <taxon>Phyllobacteriaceae</taxon>
        <taxon>Phyllobacterium</taxon>
    </lineage>
</organism>
<dbReference type="PANTHER" id="PTHR13789:SF318">
    <property type="entry name" value="GERANYLGERANYL DIPHOSPHATE REDUCTASE"/>
    <property type="match status" value="1"/>
</dbReference>
<dbReference type="Pfam" id="PF01494">
    <property type="entry name" value="FAD_binding_3"/>
    <property type="match status" value="1"/>
</dbReference>
<dbReference type="AlphaFoldDB" id="A0A368K663"/>
<dbReference type="EMBL" id="QOZG01000005">
    <property type="protein sequence ID" value="RCS23520.1"/>
    <property type="molecule type" value="Genomic_DNA"/>
</dbReference>
<dbReference type="InterPro" id="IPR036188">
    <property type="entry name" value="FAD/NAD-bd_sf"/>
</dbReference>
<evidence type="ECO:0000313" key="7">
    <source>
        <dbReference type="EMBL" id="RCS23520.1"/>
    </source>
</evidence>
<evidence type="ECO:0000259" key="6">
    <source>
        <dbReference type="Pfam" id="PF01494"/>
    </source>
</evidence>
<comment type="cofactor">
    <cofactor evidence="1">
        <name>FAD</name>
        <dbReference type="ChEBI" id="CHEBI:57692"/>
    </cofactor>
</comment>
<gene>
    <name evidence="7" type="ORF">DUT91_12475</name>
</gene>
<evidence type="ECO:0000256" key="3">
    <source>
        <dbReference type="ARBA" id="ARBA00022827"/>
    </source>
</evidence>
<dbReference type="OrthoDB" id="4230779at2"/>
<keyword evidence="5" id="KW-0503">Monooxygenase</keyword>
<dbReference type="SUPFAM" id="SSF51905">
    <property type="entry name" value="FAD/NAD(P)-binding domain"/>
    <property type="match status" value="1"/>
</dbReference>
<name>A0A368K663_9HYPH</name>
<dbReference type="GO" id="GO:0004497">
    <property type="term" value="F:monooxygenase activity"/>
    <property type="evidence" value="ECO:0007669"/>
    <property type="project" value="UniProtKB-KW"/>
</dbReference>